<keyword evidence="2" id="KW-1185">Reference proteome</keyword>
<sequence>MMIAKSKHAWILGGMALVATAWFVLERPEYMKGVSYHATNNIVLDNGSEVLAEARLIVGDTLNFSLLDKSGANESLASVAAKVEEENSHRLTVKIEKTSSSSTSSFAELSSVPDVLFGREYALAEGATLHFEFFPVPGNKAICYYTKEYDQVLCLNR</sequence>
<evidence type="ECO:0000313" key="2">
    <source>
        <dbReference type="Proteomes" id="UP001211689"/>
    </source>
</evidence>
<dbReference type="EMBL" id="JANEWF010000061">
    <property type="protein sequence ID" value="MDA8486734.1"/>
    <property type="molecule type" value="Genomic_DNA"/>
</dbReference>
<gene>
    <name evidence="1" type="ORF">NNO07_27015</name>
</gene>
<accession>A0ABT4YD49</accession>
<protein>
    <submittedName>
        <fullName evidence="1">Uncharacterized protein</fullName>
    </submittedName>
</protein>
<evidence type="ECO:0000313" key="1">
    <source>
        <dbReference type="EMBL" id="MDA8486734.1"/>
    </source>
</evidence>
<reference evidence="1 2" key="1">
    <citation type="submission" date="2022-07" db="EMBL/GenBank/DDBJ databases">
        <title>Genome Analysis of Selected Gammaproteobacteria from Nigerian Food snails.</title>
        <authorList>
            <person name="Okafor A.C."/>
        </authorList>
    </citation>
    <scope>NUCLEOTIDE SEQUENCE [LARGE SCALE GENOMIC DNA]</scope>
    <source>
        <strain evidence="1 2">Awg 2</strain>
    </source>
</reference>
<organism evidence="1 2">
    <name type="scientific">Metapseudomonas resinovorans</name>
    <name type="common">Pseudomonas resinovorans</name>
    <dbReference type="NCBI Taxonomy" id="53412"/>
    <lineage>
        <taxon>Bacteria</taxon>
        <taxon>Pseudomonadati</taxon>
        <taxon>Pseudomonadota</taxon>
        <taxon>Gammaproteobacteria</taxon>
        <taxon>Pseudomonadales</taxon>
        <taxon>Pseudomonadaceae</taxon>
        <taxon>Metapseudomonas</taxon>
    </lineage>
</organism>
<name>A0ABT4YD49_METRE</name>
<proteinExistence type="predicted"/>
<dbReference type="Proteomes" id="UP001211689">
    <property type="component" value="Unassembled WGS sequence"/>
</dbReference>
<comment type="caution">
    <text evidence="1">The sequence shown here is derived from an EMBL/GenBank/DDBJ whole genome shotgun (WGS) entry which is preliminary data.</text>
</comment>